<dbReference type="EMBL" id="MKIQ01000028">
    <property type="protein sequence ID" value="OFI46176.1"/>
    <property type="molecule type" value="Genomic_DNA"/>
</dbReference>
<protein>
    <recommendedName>
        <fullName evidence="4">YxeA family protein</fullName>
    </recommendedName>
</protein>
<dbReference type="OrthoDB" id="8719215at2"/>
<gene>
    <name evidence="2" type="ORF">BG262_03955</name>
</gene>
<dbReference type="PANTHER" id="PTHR36433">
    <property type="entry name" value="HYPOTHETICAL CYTOSOLIC PROTEIN"/>
    <property type="match status" value="1"/>
</dbReference>
<evidence type="ECO:0000313" key="3">
    <source>
        <dbReference type="Proteomes" id="UP000177273"/>
    </source>
</evidence>
<comment type="caution">
    <text evidence="2">The sequence shown here is derived from an EMBL/GenBank/DDBJ whole genome shotgun (WGS) entry which is preliminary data.</text>
</comment>
<evidence type="ECO:0000256" key="1">
    <source>
        <dbReference type="SAM" id="Phobius"/>
    </source>
</evidence>
<dbReference type="InterPro" id="IPR006542">
    <property type="entry name" value="DUF1093"/>
</dbReference>
<keyword evidence="1" id="KW-0472">Membrane</keyword>
<name>A0A9Q5JFR9_9LACT</name>
<evidence type="ECO:0000313" key="2">
    <source>
        <dbReference type="EMBL" id="OFI46176.1"/>
    </source>
</evidence>
<dbReference type="Proteomes" id="UP000177273">
    <property type="component" value="Unassembled WGS sequence"/>
</dbReference>
<reference evidence="3" key="1">
    <citation type="submission" date="2016-09" db="EMBL/GenBank/DDBJ databases">
        <title>Draft genome sequence of a novel species of the family Streptococcaceae isolated from flowers.</title>
        <authorList>
            <person name="Chuah L.-O."/>
            <person name="Yap K.-P."/>
            <person name="Thong K.L."/>
            <person name="Liong M.T."/>
            <person name="Ahmad R."/>
            <person name="Rusul G."/>
        </authorList>
    </citation>
    <scope>NUCLEOTIDE SEQUENCE [LARGE SCALE GENOMIC DNA]</scope>
    <source>
        <strain evidence="3">HibF3</strain>
    </source>
</reference>
<dbReference type="AlphaFoldDB" id="A0A9Q5JFR9"/>
<keyword evidence="1" id="KW-1133">Transmembrane helix</keyword>
<dbReference type="PANTHER" id="PTHR36433:SF2">
    <property type="entry name" value="YXEA FAMILY PROTEIN"/>
    <property type="match status" value="1"/>
</dbReference>
<dbReference type="Pfam" id="PF06486">
    <property type="entry name" value="DUF1093"/>
    <property type="match status" value="1"/>
</dbReference>
<organism evidence="2 3">
    <name type="scientific">Floricoccus penangensis</name>
    <dbReference type="NCBI Taxonomy" id="1859475"/>
    <lineage>
        <taxon>Bacteria</taxon>
        <taxon>Bacillati</taxon>
        <taxon>Bacillota</taxon>
        <taxon>Bacilli</taxon>
        <taxon>Lactobacillales</taxon>
        <taxon>Streptococcaceae</taxon>
        <taxon>Floricoccus</taxon>
    </lineage>
</organism>
<dbReference type="RefSeq" id="WP_070788113.1">
    <property type="nucleotide sequence ID" value="NZ_MKIQ01000028.1"/>
</dbReference>
<dbReference type="NCBIfam" id="TIGR01655">
    <property type="entry name" value="yxeA_fam"/>
    <property type="match status" value="1"/>
</dbReference>
<feature type="transmembrane region" description="Helical" evidence="1">
    <location>
        <begin position="6"/>
        <end position="23"/>
    </location>
</feature>
<accession>A0A9Q5JFR9</accession>
<proteinExistence type="predicted"/>
<dbReference type="SUPFAM" id="SSF159121">
    <property type="entry name" value="BC4932-like"/>
    <property type="match status" value="1"/>
</dbReference>
<evidence type="ECO:0008006" key="4">
    <source>
        <dbReference type="Google" id="ProtNLM"/>
    </source>
</evidence>
<keyword evidence="1" id="KW-0812">Transmembrane</keyword>
<dbReference type="InterPro" id="IPR036166">
    <property type="entry name" value="YxeA-like_sf"/>
</dbReference>
<dbReference type="Gene3D" id="2.40.50.480">
    <property type="match status" value="1"/>
</dbReference>
<keyword evidence="3" id="KW-1185">Reference proteome</keyword>
<sequence>MKKFIITLVSIFVLVIGGGIFWYKSSYGGHTYYVQITEEGERKTDKDSRGNVYGHYEYKLDGKDKDGKKQNMTFGNLEDRPMKRDAWIKVTYNKVKGVTSWEEVEPSKVPDKAK</sequence>